<gene>
    <name evidence="1" type="ORF">CITCOLO1_LOCUS11514</name>
</gene>
<reference evidence="1 2" key="1">
    <citation type="submission" date="2024-03" db="EMBL/GenBank/DDBJ databases">
        <authorList>
            <person name="Gkanogiannis A."/>
            <person name="Becerra Lopez-Lavalle L."/>
        </authorList>
    </citation>
    <scope>NUCLEOTIDE SEQUENCE [LARGE SCALE GENOMIC DNA]</scope>
</reference>
<evidence type="ECO:0000313" key="1">
    <source>
        <dbReference type="EMBL" id="CAK9319506.1"/>
    </source>
</evidence>
<protein>
    <submittedName>
        <fullName evidence="1">Uncharacterized protein</fullName>
    </submittedName>
</protein>
<dbReference type="Proteomes" id="UP001642487">
    <property type="component" value="Chromosome 4"/>
</dbReference>
<evidence type="ECO:0000313" key="2">
    <source>
        <dbReference type="Proteomes" id="UP001642487"/>
    </source>
</evidence>
<accession>A0ABP0YK96</accession>
<organism evidence="1 2">
    <name type="scientific">Citrullus colocynthis</name>
    <name type="common">colocynth</name>
    <dbReference type="NCBI Taxonomy" id="252529"/>
    <lineage>
        <taxon>Eukaryota</taxon>
        <taxon>Viridiplantae</taxon>
        <taxon>Streptophyta</taxon>
        <taxon>Embryophyta</taxon>
        <taxon>Tracheophyta</taxon>
        <taxon>Spermatophyta</taxon>
        <taxon>Magnoliopsida</taxon>
        <taxon>eudicotyledons</taxon>
        <taxon>Gunneridae</taxon>
        <taxon>Pentapetalae</taxon>
        <taxon>rosids</taxon>
        <taxon>fabids</taxon>
        <taxon>Cucurbitales</taxon>
        <taxon>Cucurbitaceae</taxon>
        <taxon>Benincaseae</taxon>
        <taxon>Citrullus</taxon>
    </lineage>
</organism>
<name>A0ABP0YK96_9ROSI</name>
<dbReference type="EMBL" id="OZ021738">
    <property type="protein sequence ID" value="CAK9319506.1"/>
    <property type="molecule type" value="Genomic_DNA"/>
</dbReference>
<keyword evidence="2" id="KW-1185">Reference proteome</keyword>
<proteinExistence type="predicted"/>
<sequence>MEASQVVYLTLVRPKRQAIFHTLKRAMGYILLSESVTKHDDVFTLHCCTFCPFPKSSTKLSMRHLGVVQNHGVWSRDKHHHRHLSLSFVQFWRSSWGFFVAVDNIVLCCHNDPSIPPKLNPCLHILSRRMVLGKPDKDKRTLLPSFPGGD</sequence>